<dbReference type="InterPro" id="IPR009045">
    <property type="entry name" value="Zn_M74/Hedgehog-like"/>
</dbReference>
<comment type="caution">
    <text evidence="3">The sequence shown here is derived from an EMBL/GenBank/DDBJ whole genome shotgun (WGS) entry which is preliminary data.</text>
</comment>
<evidence type="ECO:0000256" key="1">
    <source>
        <dbReference type="SAM" id="SignalP"/>
    </source>
</evidence>
<gene>
    <name evidence="3" type="ORF">SAOR_16560</name>
</gene>
<dbReference type="SUPFAM" id="SSF55166">
    <property type="entry name" value="Hedgehog/DD-peptidase"/>
    <property type="match status" value="1"/>
</dbReference>
<dbReference type="EMBL" id="AYKH01000044">
    <property type="protein sequence ID" value="ROO24037.1"/>
    <property type="molecule type" value="Genomic_DNA"/>
</dbReference>
<dbReference type="Pfam" id="PF08291">
    <property type="entry name" value="Peptidase_M15_3"/>
    <property type="match status" value="1"/>
</dbReference>
<evidence type="ECO:0000313" key="3">
    <source>
        <dbReference type="EMBL" id="ROO24037.1"/>
    </source>
</evidence>
<dbReference type="InterPro" id="IPR013230">
    <property type="entry name" value="Peptidase_M15A_C"/>
</dbReference>
<name>A0A423PEM4_9GAMM</name>
<organism evidence="3 4">
    <name type="scientific">Salinisphaera orenii MK-B5</name>
    <dbReference type="NCBI Taxonomy" id="856730"/>
    <lineage>
        <taxon>Bacteria</taxon>
        <taxon>Pseudomonadati</taxon>
        <taxon>Pseudomonadota</taxon>
        <taxon>Gammaproteobacteria</taxon>
        <taxon>Salinisphaerales</taxon>
        <taxon>Salinisphaeraceae</taxon>
        <taxon>Salinisphaera</taxon>
    </lineage>
</organism>
<feature type="domain" description="Peptidase M15A C-terminal" evidence="2">
    <location>
        <begin position="192"/>
        <end position="251"/>
    </location>
</feature>
<dbReference type="Proteomes" id="UP000283993">
    <property type="component" value="Unassembled WGS sequence"/>
</dbReference>
<protein>
    <recommendedName>
        <fullName evidence="2">Peptidase M15A C-terminal domain-containing protein</fullName>
    </recommendedName>
</protein>
<evidence type="ECO:0000313" key="4">
    <source>
        <dbReference type="Proteomes" id="UP000283993"/>
    </source>
</evidence>
<keyword evidence="1" id="KW-0732">Signal</keyword>
<accession>A0A423PEM4</accession>
<proteinExistence type="predicted"/>
<feature type="chain" id="PRO_5019525231" description="Peptidase M15A C-terminal domain-containing protein" evidence="1">
    <location>
        <begin position="23"/>
        <end position="317"/>
    </location>
</feature>
<reference evidence="3 4" key="1">
    <citation type="submission" date="2013-10" db="EMBL/GenBank/DDBJ databases">
        <title>Salinisphaera orenii MK-B5 Genome Sequencing.</title>
        <authorList>
            <person name="Lai Q."/>
            <person name="Li C."/>
            <person name="Shao Z."/>
        </authorList>
    </citation>
    <scope>NUCLEOTIDE SEQUENCE [LARGE SCALE GENOMIC DNA]</scope>
    <source>
        <strain evidence="3 4">MK-B5</strain>
    </source>
</reference>
<sequence length="317" mass="34548">MHRVRTLCLVLALVAGAAIAPAAEARDAPPSRFTVHAGDQREGGDVLAAFVMPGRTLPIRATGLAAGQAAVLQTGGRGRITGVPGSRAWRWRAPERPGLYPLVVHAEGGTAEVRLNVFVKTPVDHARRTLDGFRIGRYEPQPQAGRPDTAPPAGLIRVTPANRDTRLSPHFRLDQFLCHQQPEHWPKYVLVQPRLLDKLERLHGALAEAGFPLDTITVMSGYRTPWYNADIGNTTRYSRHLFGGAADIYVDADGDDRMDDLNGDGTVDTRDAAWLADLVETVNAAHPELIGGLSAYPANAHHGPFVHIDARGYRARW</sequence>
<feature type="signal peptide" evidence="1">
    <location>
        <begin position="1"/>
        <end position="22"/>
    </location>
</feature>
<dbReference type="AlphaFoldDB" id="A0A423PEM4"/>
<keyword evidence="4" id="KW-1185">Reference proteome</keyword>
<evidence type="ECO:0000259" key="2">
    <source>
        <dbReference type="Pfam" id="PF08291"/>
    </source>
</evidence>
<dbReference type="Gene3D" id="3.30.1380.10">
    <property type="match status" value="1"/>
</dbReference>